<name>A0AAV4NKR7_CAEEX</name>
<feature type="non-terminal residue" evidence="1">
    <location>
        <position position="1"/>
    </location>
</feature>
<dbReference type="AlphaFoldDB" id="A0AAV4NKR7"/>
<dbReference type="Proteomes" id="UP001054945">
    <property type="component" value="Unassembled WGS sequence"/>
</dbReference>
<proteinExistence type="predicted"/>
<sequence length="36" mass="4022">SDAKSVSFVFSEFSDDDNDDALCAFKLKRSQFCSVL</sequence>
<dbReference type="EMBL" id="BPLR01003436">
    <property type="protein sequence ID" value="GIX84546.1"/>
    <property type="molecule type" value="Genomic_DNA"/>
</dbReference>
<protein>
    <submittedName>
        <fullName evidence="1">Uncharacterized protein</fullName>
    </submittedName>
</protein>
<gene>
    <name evidence="1" type="ORF">CEXT_689981</name>
</gene>
<evidence type="ECO:0000313" key="1">
    <source>
        <dbReference type="EMBL" id="GIX84546.1"/>
    </source>
</evidence>
<keyword evidence="2" id="KW-1185">Reference proteome</keyword>
<accession>A0AAV4NKR7</accession>
<reference evidence="1 2" key="1">
    <citation type="submission" date="2021-06" db="EMBL/GenBank/DDBJ databases">
        <title>Caerostris extrusa draft genome.</title>
        <authorList>
            <person name="Kono N."/>
            <person name="Arakawa K."/>
        </authorList>
    </citation>
    <scope>NUCLEOTIDE SEQUENCE [LARGE SCALE GENOMIC DNA]</scope>
</reference>
<evidence type="ECO:0000313" key="2">
    <source>
        <dbReference type="Proteomes" id="UP001054945"/>
    </source>
</evidence>
<comment type="caution">
    <text evidence="1">The sequence shown here is derived from an EMBL/GenBank/DDBJ whole genome shotgun (WGS) entry which is preliminary data.</text>
</comment>
<organism evidence="1 2">
    <name type="scientific">Caerostris extrusa</name>
    <name type="common">Bark spider</name>
    <name type="synonym">Caerostris bankana</name>
    <dbReference type="NCBI Taxonomy" id="172846"/>
    <lineage>
        <taxon>Eukaryota</taxon>
        <taxon>Metazoa</taxon>
        <taxon>Ecdysozoa</taxon>
        <taxon>Arthropoda</taxon>
        <taxon>Chelicerata</taxon>
        <taxon>Arachnida</taxon>
        <taxon>Araneae</taxon>
        <taxon>Araneomorphae</taxon>
        <taxon>Entelegynae</taxon>
        <taxon>Araneoidea</taxon>
        <taxon>Araneidae</taxon>
        <taxon>Caerostris</taxon>
    </lineage>
</organism>